<keyword evidence="14" id="KW-1185">Reference proteome</keyword>
<comment type="catalytic activity">
    <reaction evidence="8 10">
        <text>prephenate + H(+) = 3-phenylpyruvate + CO2 + H2O</text>
        <dbReference type="Rhea" id="RHEA:21648"/>
        <dbReference type="ChEBI" id="CHEBI:15377"/>
        <dbReference type="ChEBI" id="CHEBI:15378"/>
        <dbReference type="ChEBI" id="CHEBI:16526"/>
        <dbReference type="ChEBI" id="CHEBI:18005"/>
        <dbReference type="ChEBI" id="CHEBI:29934"/>
        <dbReference type="EC" id="4.2.1.51"/>
    </reaction>
</comment>
<evidence type="ECO:0000256" key="4">
    <source>
        <dbReference type="ARBA" id="ARBA00022605"/>
    </source>
</evidence>
<dbReference type="GO" id="GO:0005737">
    <property type="term" value="C:cytoplasm"/>
    <property type="evidence" value="ECO:0007669"/>
    <property type="project" value="TreeGrafter"/>
</dbReference>
<dbReference type="Pfam" id="PF00800">
    <property type="entry name" value="PDT"/>
    <property type="match status" value="1"/>
</dbReference>
<dbReference type="SUPFAM" id="SSF53850">
    <property type="entry name" value="Periplasmic binding protein-like II"/>
    <property type="match status" value="1"/>
</dbReference>
<evidence type="ECO:0000259" key="11">
    <source>
        <dbReference type="PROSITE" id="PS51171"/>
    </source>
</evidence>
<dbReference type="Gene3D" id="3.30.70.260">
    <property type="match status" value="1"/>
</dbReference>
<feature type="domain" description="ACT" evidence="12">
    <location>
        <begin position="208"/>
        <end position="285"/>
    </location>
</feature>
<evidence type="ECO:0000256" key="3">
    <source>
        <dbReference type="ARBA" id="ARBA00021872"/>
    </source>
</evidence>
<dbReference type="RefSeq" id="WP_226588386.1">
    <property type="nucleotide sequence ID" value="NZ_BLAY01000134.1"/>
</dbReference>
<evidence type="ECO:0000259" key="12">
    <source>
        <dbReference type="PROSITE" id="PS51671"/>
    </source>
</evidence>
<keyword evidence="6 10" id="KW-0584">Phenylalanine biosynthesis</keyword>
<comment type="pathway">
    <text evidence="1 10">Amino-acid biosynthesis; L-phenylalanine biosynthesis; phenylpyruvate from prephenate: step 1/1.</text>
</comment>
<dbReference type="CDD" id="cd04905">
    <property type="entry name" value="ACT_CM-PDT"/>
    <property type="match status" value="1"/>
</dbReference>
<evidence type="ECO:0000313" key="13">
    <source>
        <dbReference type="EMBL" id="GET41781.1"/>
    </source>
</evidence>
<keyword evidence="4 10" id="KW-0028">Amino-acid biosynthesis</keyword>
<evidence type="ECO:0000256" key="1">
    <source>
        <dbReference type="ARBA" id="ARBA00004741"/>
    </source>
</evidence>
<evidence type="ECO:0000256" key="8">
    <source>
        <dbReference type="ARBA" id="ARBA00047848"/>
    </source>
</evidence>
<dbReference type="GO" id="GO:0004664">
    <property type="term" value="F:prephenate dehydratase activity"/>
    <property type="evidence" value="ECO:0007669"/>
    <property type="project" value="UniProtKB-UniRule"/>
</dbReference>
<keyword evidence="5 10" id="KW-0057">Aromatic amino acid biosynthesis</keyword>
<evidence type="ECO:0000256" key="5">
    <source>
        <dbReference type="ARBA" id="ARBA00023141"/>
    </source>
</evidence>
<dbReference type="PROSITE" id="PS00858">
    <property type="entry name" value="PREPHENATE_DEHYDR_2"/>
    <property type="match status" value="1"/>
</dbReference>
<proteinExistence type="predicted"/>
<dbReference type="PROSITE" id="PS00857">
    <property type="entry name" value="PREPHENATE_DEHYDR_1"/>
    <property type="match status" value="1"/>
</dbReference>
<dbReference type="InterPro" id="IPR001086">
    <property type="entry name" value="Preph_deHydtase"/>
</dbReference>
<evidence type="ECO:0000256" key="9">
    <source>
        <dbReference type="PIRSR" id="PIRSR001500-2"/>
    </source>
</evidence>
<dbReference type="Proteomes" id="UP001050975">
    <property type="component" value="Unassembled WGS sequence"/>
</dbReference>
<feature type="domain" description="Prephenate dehydratase" evidence="11">
    <location>
        <begin position="4"/>
        <end position="187"/>
    </location>
</feature>
<dbReference type="PANTHER" id="PTHR21022">
    <property type="entry name" value="PREPHENATE DEHYDRATASE P PROTEIN"/>
    <property type="match status" value="1"/>
</dbReference>
<dbReference type="Pfam" id="PF01842">
    <property type="entry name" value="ACT"/>
    <property type="match status" value="1"/>
</dbReference>
<dbReference type="PROSITE" id="PS51671">
    <property type="entry name" value="ACT"/>
    <property type="match status" value="1"/>
</dbReference>
<dbReference type="InterPro" id="IPR045865">
    <property type="entry name" value="ACT-like_dom_sf"/>
</dbReference>
<dbReference type="NCBIfam" id="NF008865">
    <property type="entry name" value="PRK11898.1"/>
    <property type="match status" value="1"/>
</dbReference>
<dbReference type="EMBL" id="BLAY01000134">
    <property type="protein sequence ID" value="GET41781.1"/>
    <property type="molecule type" value="Genomic_DNA"/>
</dbReference>
<evidence type="ECO:0000313" key="14">
    <source>
        <dbReference type="Proteomes" id="UP001050975"/>
    </source>
</evidence>
<evidence type="ECO:0000256" key="6">
    <source>
        <dbReference type="ARBA" id="ARBA00023222"/>
    </source>
</evidence>
<dbReference type="SUPFAM" id="SSF55021">
    <property type="entry name" value="ACT-like"/>
    <property type="match status" value="1"/>
</dbReference>
<evidence type="ECO:0000256" key="10">
    <source>
        <dbReference type="RuleBase" id="RU361254"/>
    </source>
</evidence>
<gene>
    <name evidence="10" type="primary">pheA</name>
    <name evidence="13" type="ORF">MiSe_65950</name>
</gene>
<sequence length="289" mass="31427">MGAIVAHLGPNGTYAEAAALAYTKWLHQKTGQECCLRPYPSIAQSIRAAAEGQAHLAVVPVENSLEGSVTMTLDTLWQLDGLQIRHALVLPIVHALLSCAEKLTDIRTVYSHPQALAQCQGWLSQFLPWVQVVPTNSTTEAIENLEQEKTAGAISSQRAAQLYNVPILAGAINDNPDNCTRFWVLSLKSVSEAFNFGENQASHSHTSLAFSVPANMPGALAKPLLVFANRNINLSRIESRPTKRSLGEYIFFIDIEADANEPFVQAAIAELAAYTETLKIFGSYSILPI</sequence>
<organism evidence="13 14">
    <name type="scientific">Microseira wollei NIES-4236</name>
    <dbReference type="NCBI Taxonomy" id="2530354"/>
    <lineage>
        <taxon>Bacteria</taxon>
        <taxon>Bacillati</taxon>
        <taxon>Cyanobacteriota</taxon>
        <taxon>Cyanophyceae</taxon>
        <taxon>Oscillatoriophycideae</taxon>
        <taxon>Aerosakkonematales</taxon>
        <taxon>Aerosakkonemataceae</taxon>
        <taxon>Microseira</taxon>
    </lineage>
</organism>
<comment type="caution">
    <text evidence="13">The sequence shown here is derived from an EMBL/GenBank/DDBJ whole genome shotgun (WGS) entry which is preliminary data.</text>
</comment>
<reference evidence="13" key="1">
    <citation type="submission" date="2019-10" db="EMBL/GenBank/DDBJ databases">
        <title>Draft genome sequece of Microseira wollei NIES-4236.</title>
        <authorList>
            <person name="Yamaguchi H."/>
            <person name="Suzuki S."/>
            <person name="Kawachi M."/>
        </authorList>
    </citation>
    <scope>NUCLEOTIDE SEQUENCE</scope>
    <source>
        <strain evidence="13">NIES-4236</strain>
    </source>
</reference>
<dbReference type="InterPro" id="IPR008242">
    <property type="entry name" value="Chor_mutase/pphenate_deHydtase"/>
</dbReference>
<feature type="site" description="Essential for prephenate dehydratase activity" evidence="9">
    <location>
        <position position="180"/>
    </location>
</feature>
<dbReference type="CDD" id="cd13630">
    <property type="entry name" value="PBP2_PDT_1"/>
    <property type="match status" value="1"/>
</dbReference>
<dbReference type="AlphaFoldDB" id="A0AAV3XJK3"/>
<dbReference type="EC" id="4.2.1.51" evidence="2 10"/>
<name>A0AAV3XJK3_9CYAN</name>
<evidence type="ECO:0000256" key="7">
    <source>
        <dbReference type="ARBA" id="ARBA00023239"/>
    </source>
</evidence>
<dbReference type="Gene3D" id="3.40.190.10">
    <property type="entry name" value="Periplasmic binding protein-like II"/>
    <property type="match status" value="2"/>
</dbReference>
<evidence type="ECO:0000256" key="2">
    <source>
        <dbReference type="ARBA" id="ARBA00013147"/>
    </source>
</evidence>
<dbReference type="PROSITE" id="PS51171">
    <property type="entry name" value="PREPHENATE_DEHYDR_3"/>
    <property type="match status" value="1"/>
</dbReference>
<dbReference type="InterPro" id="IPR018528">
    <property type="entry name" value="Preph_deHydtase_CS"/>
</dbReference>
<dbReference type="InterPro" id="IPR002912">
    <property type="entry name" value="ACT_dom"/>
</dbReference>
<keyword evidence="7 10" id="KW-0456">Lyase</keyword>
<dbReference type="GO" id="GO:0009094">
    <property type="term" value="P:L-phenylalanine biosynthetic process"/>
    <property type="evidence" value="ECO:0007669"/>
    <property type="project" value="UniProtKB-KW"/>
</dbReference>
<dbReference type="PIRSF" id="PIRSF001500">
    <property type="entry name" value="Chor_mut_pdt_Ppr"/>
    <property type="match status" value="1"/>
</dbReference>
<dbReference type="PANTHER" id="PTHR21022:SF19">
    <property type="entry name" value="PREPHENATE DEHYDRATASE-RELATED"/>
    <property type="match status" value="1"/>
</dbReference>
<accession>A0AAV3XJK3</accession>
<protein>
    <recommendedName>
        <fullName evidence="3 10">Prephenate dehydratase</fullName>
        <shortName evidence="10">PDT</shortName>
        <ecNumber evidence="2 10">4.2.1.51</ecNumber>
    </recommendedName>
</protein>